<protein>
    <submittedName>
        <fullName evidence="2">Uncharacterized protein</fullName>
    </submittedName>
</protein>
<dbReference type="EMBL" id="GL883107">
    <property type="protein sequence ID" value="EGG06656.1"/>
    <property type="molecule type" value="Genomic_DNA"/>
</dbReference>
<gene>
    <name evidence="2" type="ORF">MELLADRAFT_86507</name>
</gene>
<feature type="compositionally biased region" description="Acidic residues" evidence="1">
    <location>
        <begin position="32"/>
        <end position="42"/>
    </location>
</feature>
<reference evidence="3" key="1">
    <citation type="journal article" date="2011" name="Proc. Natl. Acad. Sci. U.S.A.">
        <title>Obligate biotrophy features unraveled by the genomic analysis of rust fungi.</title>
        <authorList>
            <person name="Duplessis S."/>
            <person name="Cuomo C.A."/>
            <person name="Lin Y.-C."/>
            <person name="Aerts A."/>
            <person name="Tisserant E."/>
            <person name="Veneault-Fourrey C."/>
            <person name="Joly D.L."/>
            <person name="Hacquard S."/>
            <person name="Amselem J."/>
            <person name="Cantarel B.L."/>
            <person name="Chiu R."/>
            <person name="Coutinho P.M."/>
            <person name="Feau N."/>
            <person name="Field M."/>
            <person name="Frey P."/>
            <person name="Gelhaye E."/>
            <person name="Goldberg J."/>
            <person name="Grabherr M.G."/>
            <person name="Kodira C.D."/>
            <person name="Kohler A."/>
            <person name="Kuees U."/>
            <person name="Lindquist E.A."/>
            <person name="Lucas S.M."/>
            <person name="Mago R."/>
            <person name="Mauceli E."/>
            <person name="Morin E."/>
            <person name="Murat C."/>
            <person name="Pangilinan J.L."/>
            <person name="Park R."/>
            <person name="Pearson M."/>
            <person name="Quesneville H."/>
            <person name="Rouhier N."/>
            <person name="Sakthikumar S."/>
            <person name="Salamov A.A."/>
            <person name="Schmutz J."/>
            <person name="Selles B."/>
            <person name="Shapiro H."/>
            <person name="Tanguay P."/>
            <person name="Tuskan G.A."/>
            <person name="Henrissat B."/>
            <person name="Van de Peer Y."/>
            <person name="Rouze P."/>
            <person name="Ellis J.G."/>
            <person name="Dodds P.N."/>
            <person name="Schein J.E."/>
            <person name="Zhong S."/>
            <person name="Hamelin R.C."/>
            <person name="Grigoriev I.V."/>
            <person name="Szabo L.J."/>
            <person name="Martin F."/>
        </authorList>
    </citation>
    <scope>NUCLEOTIDE SEQUENCE [LARGE SCALE GENOMIC DNA]</scope>
    <source>
        <strain evidence="3">98AG31 / pathotype 3-4-7</strain>
    </source>
</reference>
<evidence type="ECO:0000256" key="1">
    <source>
        <dbReference type="SAM" id="MobiDB-lite"/>
    </source>
</evidence>
<feature type="compositionally biased region" description="Polar residues" evidence="1">
    <location>
        <begin position="1"/>
        <end position="16"/>
    </location>
</feature>
<feature type="compositionally biased region" description="Low complexity" evidence="1">
    <location>
        <begin position="44"/>
        <end position="53"/>
    </location>
</feature>
<keyword evidence="3" id="KW-1185">Reference proteome</keyword>
<dbReference type="AlphaFoldDB" id="F4RM36"/>
<evidence type="ECO:0000313" key="2">
    <source>
        <dbReference type="EMBL" id="EGG06656.1"/>
    </source>
</evidence>
<name>F4RM36_MELLP</name>
<accession>F4RM36</accession>
<feature type="region of interest" description="Disordered" evidence="1">
    <location>
        <begin position="121"/>
        <end position="141"/>
    </location>
</feature>
<dbReference type="RefSeq" id="XP_007410096.1">
    <property type="nucleotide sequence ID" value="XM_007410034.1"/>
</dbReference>
<feature type="region of interest" description="Disordered" evidence="1">
    <location>
        <begin position="1"/>
        <end position="82"/>
    </location>
</feature>
<dbReference type="VEuPathDB" id="FungiDB:MELLADRAFT_86507"/>
<dbReference type="Proteomes" id="UP000001072">
    <property type="component" value="Unassembled WGS sequence"/>
</dbReference>
<dbReference type="InParanoid" id="F4RM36"/>
<dbReference type="GeneID" id="18934207"/>
<dbReference type="HOGENOM" id="CLU_044497_0_0_1"/>
<evidence type="ECO:0000313" key="3">
    <source>
        <dbReference type="Proteomes" id="UP000001072"/>
    </source>
</evidence>
<organism evidence="3">
    <name type="scientific">Melampsora larici-populina (strain 98AG31 / pathotype 3-4-7)</name>
    <name type="common">Poplar leaf rust fungus</name>
    <dbReference type="NCBI Taxonomy" id="747676"/>
    <lineage>
        <taxon>Eukaryota</taxon>
        <taxon>Fungi</taxon>
        <taxon>Dikarya</taxon>
        <taxon>Basidiomycota</taxon>
        <taxon>Pucciniomycotina</taxon>
        <taxon>Pucciniomycetes</taxon>
        <taxon>Pucciniales</taxon>
        <taxon>Melampsoraceae</taxon>
        <taxon>Melampsora</taxon>
    </lineage>
</organism>
<proteinExistence type="predicted"/>
<sequence>MSAAPVTTQGSSSTAQGPGAESSNKRPRRNDDEGDQPNDENDLSYSDDGGYDSSDGELTLEESMKRQRKKAGLRMETSEGRRRDAMLADIANAHDTPKAASQISQAIYEYTRMLMGISRKSRMSNNDHDSTLPPPPSDDEMKAWVNRQEDREEVIRKAMERGMRKYLAKKPDNFKPNRTQIRTVEKDAADRARLTIKLKPVKFTSRLDHKSSCRYAHNWGTKCEGALALAGFPRCTFDWEAGYDSPWNSSVSAIIISQWVKCFDAKGARAFAIVGSDNTDLNRDEVLRRWFKNKKGDYRKQTRNEILIRTSQGRAKVEADKAYSKKVISRRRGKAKIHKARLSVVKELFGEQSAEYGMLNPREVHSEDELSSAAPSKVRLGWRSAELDTFISLVDQCVWGRETDAALRRSARHLIERGPYSTTPDVDLFPPKKYQRSLVSPTWISSMQGVALTHLELNTTNVVDIRRAIMKLTKELASTPSTSQ</sequence>
<dbReference type="KEGG" id="mlr:MELLADRAFT_86507"/>